<dbReference type="InterPro" id="IPR011335">
    <property type="entry name" value="Restrct_endonuc-II-like"/>
</dbReference>
<gene>
    <name evidence="2" type="ORF">OCOJLMKI_0982</name>
</gene>
<feature type="domain" description="Putative restriction endonuclease" evidence="1">
    <location>
        <begin position="11"/>
        <end position="164"/>
    </location>
</feature>
<evidence type="ECO:0000313" key="3">
    <source>
        <dbReference type="Proteomes" id="UP001055125"/>
    </source>
</evidence>
<dbReference type="InterPro" id="IPR012296">
    <property type="entry name" value="Nuclease_put_TT1808"/>
</dbReference>
<organism evidence="2 3">
    <name type="scientific">Methylobacterium iners</name>
    <dbReference type="NCBI Taxonomy" id="418707"/>
    <lineage>
        <taxon>Bacteria</taxon>
        <taxon>Pseudomonadati</taxon>
        <taxon>Pseudomonadota</taxon>
        <taxon>Alphaproteobacteria</taxon>
        <taxon>Hyphomicrobiales</taxon>
        <taxon>Methylobacteriaceae</taxon>
        <taxon>Methylobacterium</taxon>
    </lineage>
</organism>
<dbReference type="Pfam" id="PF05685">
    <property type="entry name" value="Uma2"/>
    <property type="match status" value="1"/>
</dbReference>
<name>A0ABQ4RU81_9HYPH</name>
<dbReference type="PANTHER" id="PTHR36558:SF1">
    <property type="entry name" value="RESTRICTION ENDONUCLEASE DOMAIN-CONTAINING PROTEIN-RELATED"/>
    <property type="match status" value="1"/>
</dbReference>
<dbReference type="InterPro" id="IPR008538">
    <property type="entry name" value="Uma2"/>
</dbReference>
<reference evidence="2" key="1">
    <citation type="journal article" date="2021" name="Front. Microbiol.">
        <title>Comprehensive Comparative Genomics and Phenotyping of Methylobacterium Species.</title>
        <authorList>
            <person name="Alessa O."/>
            <person name="Ogura Y."/>
            <person name="Fujitani Y."/>
            <person name="Takami H."/>
            <person name="Hayashi T."/>
            <person name="Sahin N."/>
            <person name="Tani A."/>
        </authorList>
    </citation>
    <scope>NUCLEOTIDE SEQUENCE</scope>
    <source>
        <strain evidence="2">DSM 19015</strain>
    </source>
</reference>
<reference evidence="2" key="2">
    <citation type="submission" date="2021-08" db="EMBL/GenBank/DDBJ databases">
        <authorList>
            <person name="Tani A."/>
            <person name="Ola A."/>
            <person name="Ogura Y."/>
            <person name="Katsura K."/>
            <person name="Hayashi T."/>
        </authorList>
    </citation>
    <scope>NUCLEOTIDE SEQUENCE</scope>
    <source>
        <strain evidence="2">DSM 19015</strain>
    </source>
</reference>
<dbReference type="EMBL" id="BPQP01000016">
    <property type="protein sequence ID" value="GJD93784.1"/>
    <property type="molecule type" value="Genomic_DNA"/>
</dbReference>
<dbReference type="Gene3D" id="3.90.1570.10">
    <property type="entry name" value="tt1808, chain A"/>
    <property type="match status" value="1"/>
</dbReference>
<dbReference type="PANTHER" id="PTHR36558">
    <property type="entry name" value="GLR1098 PROTEIN"/>
    <property type="match status" value="1"/>
</dbReference>
<proteinExistence type="predicted"/>
<protein>
    <recommendedName>
        <fullName evidence="1">Putative restriction endonuclease domain-containing protein</fullName>
    </recommendedName>
</protein>
<dbReference type="RefSeq" id="WP_238242981.1">
    <property type="nucleotide sequence ID" value="NZ_BPQP01000016.1"/>
</dbReference>
<keyword evidence="3" id="KW-1185">Reference proteome</keyword>
<dbReference type="CDD" id="cd06260">
    <property type="entry name" value="DUF820-like"/>
    <property type="match status" value="1"/>
</dbReference>
<dbReference type="SUPFAM" id="SSF52980">
    <property type="entry name" value="Restriction endonuclease-like"/>
    <property type="match status" value="1"/>
</dbReference>
<accession>A0ABQ4RU81</accession>
<comment type="caution">
    <text evidence="2">The sequence shown here is derived from an EMBL/GenBank/DDBJ whole genome shotgun (WGS) entry which is preliminary data.</text>
</comment>
<evidence type="ECO:0000259" key="1">
    <source>
        <dbReference type="Pfam" id="PF05685"/>
    </source>
</evidence>
<evidence type="ECO:0000313" key="2">
    <source>
        <dbReference type="EMBL" id="GJD93784.1"/>
    </source>
</evidence>
<dbReference type="Proteomes" id="UP001055125">
    <property type="component" value="Unassembled WGS sequence"/>
</dbReference>
<sequence length="184" mass="20409">MSVQPKARMTVDEFLAWAEHQPGRYELVNGEVYAMSPQRARHARTKYVIQAALERAIRERGLPCRMLPDGMTVRVDRSTAYEPDALVYCGNPLDGEAIEVSEPVIVVEVLSPSTGNVDTGEKLAGYFRVASVVHYLVVDPKNHMVIHHRRGAEDLIETRIVSIGTLDLSPPGLSLSLDEIFADL</sequence>